<dbReference type="Pfam" id="PF03458">
    <property type="entry name" value="Gly_transporter"/>
    <property type="match status" value="2"/>
</dbReference>
<dbReference type="PANTHER" id="PTHR30506:SF3">
    <property type="entry name" value="UPF0126 INNER MEMBRANE PROTEIN YADS-RELATED"/>
    <property type="match status" value="1"/>
</dbReference>
<dbReference type="Proteomes" id="UP000278222">
    <property type="component" value="Unassembled WGS sequence"/>
</dbReference>
<keyword evidence="5 7" id="KW-1133">Transmembrane helix</keyword>
<organism evidence="9 10">
    <name type="scientific">Stella humosa</name>
    <dbReference type="NCBI Taxonomy" id="94"/>
    <lineage>
        <taxon>Bacteria</taxon>
        <taxon>Pseudomonadati</taxon>
        <taxon>Pseudomonadota</taxon>
        <taxon>Alphaproteobacteria</taxon>
        <taxon>Rhodospirillales</taxon>
        <taxon>Stellaceae</taxon>
        <taxon>Stella</taxon>
    </lineage>
</organism>
<feature type="transmembrane region" description="Helical" evidence="7">
    <location>
        <begin position="186"/>
        <end position="206"/>
    </location>
</feature>
<evidence type="ECO:0000256" key="7">
    <source>
        <dbReference type="SAM" id="Phobius"/>
    </source>
</evidence>
<proteinExistence type="inferred from homology"/>
<keyword evidence="3" id="KW-1003">Cell membrane</keyword>
<feature type="transmembrane region" description="Helical" evidence="7">
    <location>
        <begin position="42"/>
        <end position="64"/>
    </location>
</feature>
<feature type="transmembrane region" description="Helical" evidence="7">
    <location>
        <begin position="124"/>
        <end position="147"/>
    </location>
</feature>
<evidence type="ECO:0000256" key="3">
    <source>
        <dbReference type="ARBA" id="ARBA00022475"/>
    </source>
</evidence>
<evidence type="ECO:0000256" key="4">
    <source>
        <dbReference type="ARBA" id="ARBA00022692"/>
    </source>
</evidence>
<evidence type="ECO:0000256" key="2">
    <source>
        <dbReference type="ARBA" id="ARBA00008193"/>
    </source>
</evidence>
<dbReference type="EMBL" id="RJKX01000013">
    <property type="protein sequence ID" value="ROP99564.1"/>
    <property type="molecule type" value="Genomic_DNA"/>
</dbReference>
<feature type="transmembrane region" description="Helical" evidence="7">
    <location>
        <begin position="153"/>
        <end position="174"/>
    </location>
</feature>
<reference evidence="9 10" key="1">
    <citation type="submission" date="2018-11" db="EMBL/GenBank/DDBJ databases">
        <title>Genomic Encyclopedia of Type Strains, Phase IV (KMG-IV): sequencing the most valuable type-strain genomes for metagenomic binning, comparative biology and taxonomic classification.</title>
        <authorList>
            <person name="Goeker M."/>
        </authorList>
    </citation>
    <scope>NUCLEOTIDE SEQUENCE [LARGE SCALE GENOMIC DNA]</scope>
    <source>
        <strain evidence="9 10">DSM 5900</strain>
    </source>
</reference>
<keyword evidence="4 7" id="KW-0812">Transmembrane</keyword>
<evidence type="ECO:0000256" key="6">
    <source>
        <dbReference type="ARBA" id="ARBA00023136"/>
    </source>
</evidence>
<name>A0A3N1M952_9PROT</name>
<evidence type="ECO:0000313" key="10">
    <source>
        <dbReference type="Proteomes" id="UP000278222"/>
    </source>
</evidence>
<comment type="caution">
    <text evidence="9">The sequence shown here is derived from an EMBL/GenBank/DDBJ whole genome shotgun (WGS) entry which is preliminary data.</text>
</comment>
<feature type="transmembrane region" description="Helical" evidence="7">
    <location>
        <begin position="212"/>
        <end position="229"/>
    </location>
</feature>
<feature type="domain" description="Glycine transporter" evidence="8">
    <location>
        <begin position="18"/>
        <end position="88"/>
    </location>
</feature>
<dbReference type="RefSeq" id="WP_123688943.1">
    <property type="nucleotide sequence ID" value="NZ_AP019700.1"/>
</dbReference>
<evidence type="ECO:0000256" key="1">
    <source>
        <dbReference type="ARBA" id="ARBA00004651"/>
    </source>
</evidence>
<feature type="domain" description="Glycine transporter" evidence="8">
    <location>
        <begin position="127"/>
        <end position="201"/>
    </location>
</feature>
<sequence>MDHAFLIDNIVRAHWFIALDLLGTIAFALSGITIARSEGYSLIGAFVLAALPAIGGGLVMDLIAGRAPVGIIDQPTYMISIIVVVVTAKLVMAFIDLARGRFLFFFDLAYLYVRAQQTMTTRTLLVLFDSIGLASFTVTGVLTAIQFNCRPLVVWGPAFAVLNAAFGTVLRDVFRADAGNPVMKGSFYAEIAAMWGLVLVLGLTWLPPEVDVWIITATLVGTSVMRMVLYKKGIRAPMF</sequence>
<keyword evidence="10" id="KW-1185">Reference proteome</keyword>
<keyword evidence="6 7" id="KW-0472">Membrane</keyword>
<feature type="transmembrane region" description="Helical" evidence="7">
    <location>
        <begin position="76"/>
        <end position="95"/>
    </location>
</feature>
<dbReference type="GO" id="GO:0005886">
    <property type="term" value="C:plasma membrane"/>
    <property type="evidence" value="ECO:0007669"/>
    <property type="project" value="UniProtKB-SubCell"/>
</dbReference>
<feature type="transmembrane region" description="Helical" evidence="7">
    <location>
        <begin position="15"/>
        <end position="35"/>
    </location>
</feature>
<dbReference type="InterPro" id="IPR005115">
    <property type="entry name" value="Gly_transporter"/>
</dbReference>
<comment type="similarity">
    <text evidence="2">Belongs to the UPF0126 family.</text>
</comment>
<dbReference type="AlphaFoldDB" id="A0A3N1M952"/>
<evidence type="ECO:0000259" key="8">
    <source>
        <dbReference type="Pfam" id="PF03458"/>
    </source>
</evidence>
<dbReference type="PANTHER" id="PTHR30506">
    <property type="entry name" value="INNER MEMBRANE PROTEIN"/>
    <property type="match status" value="1"/>
</dbReference>
<gene>
    <name evidence="9" type="ORF">EDC65_1347</name>
</gene>
<dbReference type="OrthoDB" id="9791874at2"/>
<comment type="subcellular location">
    <subcellularLocation>
        <location evidence="1">Cell membrane</location>
        <topology evidence="1">Multi-pass membrane protein</topology>
    </subcellularLocation>
</comment>
<evidence type="ECO:0000313" key="9">
    <source>
        <dbReference type="EMBL" id="ROP99564.1"/>
    </source>
</evidence>
<accession>A0A3N1M952</accession>
<evidence type="ECO:0000256" key="5">
    <source>
        <dbReference type="ARBA" id="ARBA00022989"/>
    </source>
</evidence>
<protein>
    <submittedName>
        <fullName evidence="9">Putative membrane protein YeiH</fullName>
    </submittedName>
</protein>